<keyword evidence="2" id="KW-0732">Signal</keyword>
<dbReference type="GeneID" id="81424811"/>
<dbReference type="EMBL" id="JAPQKN010000002">
    <property type="protein sequence ID" value="KAJ5167916.1"/>
    <property type="molecule type" value="Genomic_DNA"/>
</dbReference>
<dbReference type="AlphaFoldDB" id="A0A9W9I4U3"/>
<name>A0A9W9I4U3_9EURO</name>
<dbReference type="RefSeq" id="XP_056544377.1">
    <property type="nucleotide sequence ID" value="XM_056685635.1"/>
</dbReference>
<reference evidence="3" key="2">
    <citation type="journal article" date="2023" name="IMA Fungus">
        <title>Comparative genomic study of the Penicillium genus elucidates a diverse pangenome and 15 lateral gene transfer events.</title>
        <authorList>
            <person name="Petersen C."/>
            <person name="Sorensen T."/>
            <person name="Nielsen M.R."/>
            <person name="Sondergaard T.E."/>
            <person name="Sorensen J.L."/>
            <person name="Fitzpatrick D.A."/>
            <person name="Frisvad J.C."/>
            <person name="Nielsen K.L."/>
        </authorList>
    </citation>
    <scope>NUCLEOTIDE SEQUENCE</scope>
    <source>
        <strain evidence="3">IBT 26290</strain>
    </source>
</reference>
<gene>
    <name evidence="3" type="ORF">N7482_003510</name>
</gene>
<sequence length="248" mass="25541">MHVFAAALLALSSVSVTYAAPFANPQEDMVRRKVDYQVVNVDGDPTSSAAPEIETMTETVKSVTTAPGAAPLPITITVTATPSSTPIHSSTLHSHSPPPPGASFFPPPDSDSGFFRRGLMAAGNPLQFARSYSPSTSSVFATPLAARAWYSSPAVTPSSSASVTPSLLARQFGGWSSSASLPVTPSSTASASVTPLVARNFYASSSTPSSPSSLAAWDFHSQYYPSASSSATPSSSFTLAPSANALLY</sequence>
<proteinExistence type="predicted"/>
<keyword evidence="4" id="KW-1185">Reference proteome</keyword>
<feature type="signal peptide" evidence="2">
    <location>
        <begin position="1"/>
        <end position="19"/>
    </location>
</feature>
<feature type="compositionally biased region" description="Low complexity" evidence="1">
    <location>
        <begin position="83"/>
        <end position="95"/>
    </location>
</feature>
<comment type="caution">
    <text evidence="3">The sequence shown here is derived from an EMBL/GenBank/DDBJ whole genome shotgun (WGS) entry which is preliminary data.</text>
</comment>
<organism evidence="3 4">
    <name type="scientific">Penicillium canariense</name>
    <dbReference type="NCBI Taxonomy" id="189055"/>
    <lineage>
        <taxon>Eukaryota</taxon>
        <taxon>Fungi</taxon>
        <taxon>Dikarya</taxon>
        <taxon>Ascomycota</taxon>
        <taxon>Pezizomycotina</taxon>
        <taxon>Eurotiomycetes</taxon>
        <taxon>Eurotiomycetidae</taxon>
        <taxon>Eurotiales</taxon>
        <taxon>Aspergillaceae</taxon>
        <taxon>Penicillium</taxon>
    </lineage>
</organism>
<dbReference type="OrthoDB" id="4369889at2759"/>
<protein>
    <submittedName>
        <fullName evidence="3">Uncharacterized protein</fullName>
    </submittedName>
</protein>
<dbReference type="Proteomes" id="UP001149163">
    <property type="component" value="Unassembled WGS sequence"/>
</dbReference>
<feature type="region of interest" description="Disordered" evidence="1">
    <location>
        <begin position="83"/>
        <end position="108"/>
    </location>
</feature>
<accession>A0A9W9I4U3</accession>
<feature type="chain" id="PRO_5040979527" evidence="2">
    <location>
        <begin position="20"/>
        <end position="248"/>
    </location>
</feature>
<evidence type="ECO:0000313" key="4">
    <source>
        <dbReference type="Proteomes" id="UP001149163"/>
    </source>
</evidence>
<feature type="compositionally biased region" description="Pro residues" evidence="1">
    <location>
        <begin position="96"/>
        <end position="108"/>
    </location>
</feature>
<reference evidence="3" key="1">
    <citation type="submission" date="2022-11" db="EMBL/GenBank/DDBJ databases">
        <authorList>
            <person name="Petersen C."/>
        </authorList>
    </citation>
    <scope>NUCLEOTIDE SEQUENCE</scope>
    <source>
        <strain evidence="3">IBT 26290</strain>
    </source>
</reference>
<evidence type="ECO:0000313" key="3">
    <source>
        <dbReference type="EMBL" id="KAJ5167916.1"/>
    </source>
</evidence>
<evidence type="ECO:0000256" key="2">
    <source>
        <dbReference type="SAM" id="SignalP"/>
    </source>
</evidence>
<evidence type="ECO:0000256" key="1">
    <source>
        <dbReference type="SAM" id="MobiDB-lite"/>
    </source>
</evidence>